<keyword evidence="3" id="KW-1185">Reference proteome</keyword>
<dbReference type="Gene3D" id="2.40.50.140">
    <property type="entry name" value="Nucleic acid-binding proteins"/>
    <property type="match status" value="1"/>
</dbReference>
<dbReference type="Proteomes" id="UP001229862">
    <property type="component" value="Chromosome"/>
</dbReference>
<dbReference type="EMBL" id="JAVFKN010000013">
    <property type="protein sequence ID" value="MDQ5769054.1"/>
    <property type="molecule type" value="Genomic_DNA"/>
</dbReference>
<name>A0AA51R0U2_9GAMM</name>
<gene>
    <name evidence="1" type="ORF">RCC75_10975</name>
    <name evidence="2" type="ORF">RCG00_08390</name>
</gene>
<evidence type="ECO:0000313" key="3">
    <source>
        <dbReference type="Proteomes" id="UP001223336"/>
    </source>
</evidence>
<protein>
    <submittedName>
        <fullName evidence="2">Cold shock domain-containing protein</fullName>
    </submittedName>
</protein>
<dbReference type="RefSeq" id="WP_308134987.1">
    <property type="nucleotide sequence ID" value="NZ_CP133217.1"/>
</dbReference>
<sequence length="695" mass="80584">MERFIGKVKWFGTENHKTGKYNDYGFINELISGESVHCHRSQLMCQEKDLQEGVYVSFGKIKSKKGITASGINLLKNENNKYVLMKCFLSDDLTIWETVREKLNNIIPINEQIQILMRILDKKLYSFLKYFPQSTLLCNDAKTIRDRIPVHQRFELFSNVSNDLEYQNEIINAINEQTDFYSPSSHPFWKNYTITGEDDLYLKVAPANVQEYLYKKYYQSVLSLVDKNFETKSSISWNSRDIYKELSAEDKQLASTWISSINKKENKHEIAKMLSARAAEKVAIKFYEQHGVNVDDIAIMQLSHDRQNNDWQTHDLLLDGKIPIDVKNARKNKTSKSYSEHVVPAFKKNRHNENVKISCVLSPYMKPEPNDDDFKFIEPTQFLGETSYIEARELESNFSINGLITLSIEIRNKLNVIPPWLLDYPDDYYSISRELYDNLHSMNLPSGKAWNIMGIDPIYLYITNGISLPDELRKNLTAAELEFYDQVLAITSQRKIRLPDIFLLVLTNFLQSLNKESEAKILPYKYLDLIFKKNTEYKNPFDVKDPLNIIHDLCKTLIAIYETPISFAKIKDFREFKFSGSGLLSGRQNDNEKWFTIIAYCGGLIEKEGYRKCGYSPLITQKHETCPKCNHLICPECHYCSRDSQGEECPEIAVRKAKIDAEAKRKSGTSLEYNIPTSKYDNLSIDDALYRAGIF</sequence>
<dbReference type="Proteomes" id="UP001223336">
    <property type="component" value="Unassembled WGS sequence"/>
</dbReference>
<dbReference type="InterPro" id="IPR012340">
    <property type="entry name" value="NA-bd_OB-fold"/>
</dbReference>
<organism evidence="2">
    <name type="scientific">Thiothrix subterranea</name>
    <dbReference type="NCBI Taxonomy" id="2735563"/>
    <lineage>
        <taxon>Bacteria</taxon>
        <taxon>Pseudomonadati</taxon>
        <taxon>Pseudomonadota</taxon>
        <taxon>Gammaproteobacteria</taxon>
        <taxon>Thiotrichales</taxon>
        <taxon>Thiotrichaceae</taxon>
        <taxon>Thiothrix</taxon>
    </lineage>
</organism>
<accession>A0AA51R0U2</accession>
<reference evidence="2 3" key="1">
    <citation type="submission" date="2023-08" db="EMBL/GenBank/DDBJ databases">
        <title>New molecular markers tilS and rpoB for phylogenetic and monitoring studies of the genus Thiothrix biodiversity.</title>
        <authorList>
            <person name="Ravin N.V."/>
            <person name="Smolyakov D."/>
            <person name="Markov N.D."/>
            <person name="Beletsky A.V."/>
            <person name="Mardanov A.V."/>
            <person name="Rudenko T.S."/>
            <person name="Grabovich M.Y."/>
        </authorList>
    </citation>
    <scope>NUCLEOTIDE SEQUENCE</scope>
    <source>
        <strain evidence="2">DNT52</strain>
        <strain evidence="1 3">H33</strain>
    </source>
</reference>
<dbReference type="SUPFAM" id="SSF50249">
    <property type="entry name" value="Nucleic acid-binding proteins"/>
    <property type="match status" value="1"/>
</dbReference>
<evidence type="ECO:0000313" key="2">
    <source>
        <dbReference type="EMBL" id="WML88387.1"/>
    </source>
</evidence>
<dbReference type="EMBL" id="CP133217">
    <property type="protein sequence ID" value="WML88387.1"/>
    <property type="molecule type" value="Genomic_DNA"/>
</dbReference>
<evidence type="ECO:0000313" key="1">
    <source>
        <dbReference type="EMBL" id="MDQ5769054.1"/>
    </source>
</evidence>
<proteinExistence type="predicted"/>
<dbReference type="AlphaFoldDB" id="A0AA51R0U2"/>